<organism evidence="1 2">
    <name type="scientific">Sinorhizobium alkalisoli</name>
    <dbReference type="NCBI Taxonomy" id="1752398"/>
    <lineage>
        <taxon>Bacteria</taxon>
        <taxon>Pseudomonadati</taxon>
        <taxon>Pseudomonadota</taxon>
        <taxon>Alphaproteobacteria</taxon>
        <taxon>Hyphomicrobiales</taxon>
        <taxon>Rhizobiaceae</taxon>
        <taxon>Sinorhizobium/Ensifer group</taxon>
        <taxon>Sinorhizobium</taxon>
    </lineage>
</organism>
<evidence type="ECO:0008006" key="3">
    <source>
        <dbReference type="Google" id="ProtNLM"/>
    </source>
</evidence>
<protein>
    <recommendedName>
        <fullName evidence="3">Peptidase M41 domain-containing protein</fullName>
    </recommendedName>
</protein>
<sequence>MAAISGLDRARHELGHHFVGYHLKFEMGDVSIEPPLGNLVFIGGTSELDTSRPITSMLELEKWCEDRVKVLYAGVIAQALKGGVVDNQAAICLTTEVSGHMDHKMVSQLMNLLRNVRYSDRPRADAEISMQADELELWSETSDLVAS</sequence>
<dbReference type="EMBL" id="LYBW01000062">
    <property type="protein sequence ID" value="ODR89301.1"/>
    <property type="molecule type" value="Genomic_DNA"/>
</dbReference>
<accession>A0A1E3V861</accession>
<dbReference type="Proteomes" id="UP000094342">
    <property type="component" value="Unassembled WGS sequence"/>
</dbReference>
<dbReference type="Gene3D" id="1.20.58.760">
    <property type="entry name" value="Peptidase M41"/>
    <property type="match status" value="1"/>
</dbReference>
<dbReference type="GO" id="GO:0004176">
    <property type="term" value="F:ATP-dependent peptidase activity"/>
    <property type="evidence" value="ECO:0007669"/>
    <property type="project" value="InterPro"/>
</dbReference>
<reference evidence="2" key="1">
    <citation type="submission" date="2016-05" db="EMBL/GenBank/DDBJ databases">
        <authorList>
            <person name="Li Y."/>
        </authorList>
    </citation>
    <scope>NUCLEOTIDE SEQUENCE [LARGE SCALE GENOMIC DNA]</scope>
    <source>
        <strain evidence="2">YIC4027</strain>
    </source>
</reference>
<evidence type="ECO:0000313" key="2">
    <source>
        <dbReference type="Proteomes" id="UP000094342"/>
    </source>
</evidence>
<name>A0A1E3V861_9HYPH</name>
<dbReference type="AlphaFoldDB" id="A0A1E3V861"/>
<dbReference type="SUPFAM" id="SSF140990">
    <property type="entry name" value="FtsH protease domain-like"/>
    <property type="match status" value="1"/>
</dbReference>
<dbReference type="GO" id="GO:0005524">
    <property type="term" value="F:ATP binding"/>
    <property type="evidence" value="ECO:0007669"/>
    <property type="project" value="InterPro"/>
</dbReference>
<comment type="caution">
    <text evidence="1">The sequence shown here is derived from an EMBL/GenBank/DDBJ whole genome shotgun (WGS) entry which is preliminary data.</text>
</comment>
<dbReference type="GO" id="GO:0006508">
    <property type="term" value="P:proteolysis"/>
    <property type="evidence" value="ECO:0007669"/>
    <property type="project" value="InterPro"/>
</dbReference>
<gene>
    <name evidence="1" type="ORF">A8M32_22975</name>
</gene>
<evidence type="ECO:0000313" key="1">
    <source>
        <dbReference type="EMBL" id="ODR89301.1"/>
    </source>
</evidence>
<keyword evidence="2" id="KW-1185">Reference proteome</keyword>
<proteinExistence type="predicted"/>
<dbReference type="GO" id="GO:0004222">
    <property type="term" value="F:metalloendopeptidase activity"/>
    <property type="evidence" value="ECO:0007669"/>
    <property type="project" value="InterPro"/>
</dbReference>
<dbReference type="InterPro" id="IPR037219">
    <property type="entry name" value="Peptidase_M41-like"/>
</dbReference>